<dbReference type="InterPro" id="IPR036866">
    <property type="entry name" value="RibonucZ/Hydroxyglut_hydro"/>
</dbReference>
<dbReference type="GO" id="GO:0004416">
    <property type="term" value="F:hydroxyacylglutathione hydrolase activity"/>
    <property type="evidence" value="ECO:0007669"/>
    <property type="project" value="UniProtKB-EC"/>
</dbReference>
<keyword evidence="2" id="KW-0378">Hydrolase</keyword>
<protein>
    <submittedName>
        <fullName evidence="2">Hydroxyacylglutathione hydrolase</fullName>
        <ecNumber evidence="2">3.1.2.6</ecNumber>
    </submittedName>
</protein>
<evidence type="ECO:0000259" key="1">
    <source>
        <dbReference type="SMART" id="SM00849"/>
    </source>
</evidence>
<dbReference type="Gene3D" id="3.60.15.10">
    <property type="entry name" value="Ribonuclease Z/Hydroxyacylglutathione hydrolase-like"/>
    <property type="match status" value="1"/>
</dbReference>
<accession>A0A0M9AE54</accession>
<dbReference type="Pfam" id="PF21221">
    <property type="entry name" value="B_lactamase-like_C"/>
    <property type="match status" value="1"/>
</dbReference>
<dbReference type="Gene3D" id="1.10.10.10">
    <property type="entry name" value="Winged helix-like DNA-binding domain superfamily/Winged helix DNA-binding domain"/>
    <property type="match status" value="1"/>
</dbReference>
<dbReference type="EC" id="3.1.2.6" evidence="2"/>
<dbReference type="EMBL" id="LHCI01000106">
    <property type="protein sequence ID" value="KOX90102.1"/>
    <property type="molecule type" value="Genomic_DNA"/>
</dbReference>
<dbReference type="RefSeq" id="WP_053768607.1">
    <property type="nucleotide sequence ID" value="NZ_LHCI01000106.1"/>
</dbReference>
<organism evidence="2 3">
    <name type="scientific">Thermus aquaticus</name>
    <dbReference type="NCBI Taxonomy" id="271"/>
    <lineage>
        <taxon>Bacteria</taxon>
        <taxon>Thermotogati</taxon>
        <taxon>Deinococcota</taxon>
        <taxon>Deinococci</taxon>
        <taxon>Thermales</taxon>
        <taxon>Thermaceae</taxon>
        <taxon>Thermus</taxon>
    </lineage>
</organism>
<gene>
    <name evidence="2" type="primary">gloB</name>
    <name evidence="2" type="ORF">BVI061214_01289</name>
</gene>
<dbReference type="PATRIC" id="fig|271.14.peg.1363"/>
<name>A0A0M9AE54_THEAQ</name>
<comment type="caution">
    <text evidence="2">The sequence shown here is derived from an EMBL/GenBank/DDBJ whole genome shotgun (WGS) entry which is preliminary data.</text>
</comment>
<dbReference type="Pfam" id="PF00753">
    <property type="entry name" value="Lactamase_B"/>
    <property type="match status" value="1"/>
</dbReference>
<dbReference type="SUPFAM" id="SSF56281">
    <property type="entry name" value="Metallo-hydrolase/oxidoreductase"/>
    <property type="match status" value="1"/>
</dbReference>
<reference evidence="2 3" key="1">
    <citation type="submission" date="2015-07" db="EMBL/GenBank/DDBJ databases">
        <authorList>
            <person name="Noorani M."/>
        </authorList>
    </citation>
    <scope>NUCLEOTIDE SEQUENCE [LARGE SCALE GENOMIC DNA]</scope>
    <source>
        <strain evidence="3">ATCC 25104 / DSM 625 / JCM 10724 / NBRC 103206 / NCIMB 11243 / YT-1</strain>
    </source>
</reference>
<dbReference type="Proteomes" id="UP000037685">
    <property type="component" value="Unassembled WGS sequence"/>
</dbReference>
<dbReference type="SMART" id="SM00849">
    <property type="entry name" value="Lactamase_B"/>
    <property type="match status" value="1"/>
</dbReference>
<feature type="domain" description="Metallo-beta-lactamase" evidence="1">
    <location>
        <begin position="21"/>
        <end position="233"/>
    </location>
</feature>
<evidence type="ECO:0000313" key="2">
    <source>
        <dbReference type="EMBL" id="KOX90102.1"/>
    </source>
</evidence>
<sequence>MRELLPGLYLLPVPIPYPLKTVNLYLLKGNGEVALVDTALGTRAAKGTLELYLAELGLCFADIGAVLLTHHHPDHYGLAGFLEGLGARVFLHEEELPRGHRFWREPEAFAEASLRLFLDHGMPEEALLGIQETMAKTRERVHPPQSPTPLKDGEVLEVAGRRLKTVWTPGHADGHVAFFLEEEGVLLAGDALLERVSPNVGLWAYTRENPLKDFLASLDRLAELPAKVAHAGHFGPIQDVRARALELKAHHAERLEGLLALLEEPKTAWALSLKLFPQELDAAGRRFAFAETLAHLEYLRLEGLLLREGPPYRYFRA</sequence>
<dbReference type="CDD" id="cd07725">
    <property type="entry name" value="TTHA1429-like_MBL-fold"/>
    <property type="match status" value="1"/>
</dbReference>
<evidence type="ECO:0000313" key="3">
    <source>
        <dbReference type="Proteomes" id="UP000037685"/>
    </source>
</evidence>
<dbReference type="InterPro" id="IPR048933">
    <property type="entry name" value="B_lactamase-like_C"/>
</dbReference>
<dbReference type="AlphaFoldDB" id="A0A0M9AE54"/>
<dbReference type="InterPro" id="IPR050662">
    <property type="entry name" value="Sec-metab_biosynth-thioest"/>
</dbReference>
<dbReference type="InterPro" id="IPR001279">
    <property type="entry name" value="Metallo-B-lactamas"/>
</dbReference>
<dbReference type="PANTHER" id="PTHR23131:SF4">
    <property type="entry name" value="METALLO-BETA-LACTAMASE SUPERFAMILY POTEIN"/>
    <property type="match status" value="1"/>
</dbReference>
<proteinExistence type="predicted"/>
<dbReference type="PANTHER" id="PTHR23131">
    <property type="entry name" value="ENDORIBONUCLEASE LACTB2"/>
    <property type="match status" value="1"/>
</dbReference>
<dbReference type="InterPro" id="IPR036388">
    <property type="entry name" value="WH-like_DNA-bd_sf"/>
</dbReference>